<dbReference type="InterPro" id="IPR039426">
    <property type="entry name" value="TonB-dep_rcpt-like"/>
</dbReference>
<keyword evidence="2" id="KW-0813">Transport</keyword>
<dbReference type="Gene3D" id="2.170.130.10">
    <property type="entry name" value="TonB-dependent receptor, plug domain"/>
    <property type="match status" value="1"/>
</dbReference>
<evidence type="ECO:0000256" key="7">
    <source>
        <dbReference type="ARBA" id="ARBA00023237"/>
    </source>
</evidence>
<keyword evidence="11" id="KW-0675">Receptor</keyword>
<evidence type="ECO:0000256" key="8">
    <source>
        <dbReference type="SAM" id="MobiDB-lite"/>
    </source>
</evidence>
<proteinExistence type="predicted"/>
<evidence type="ECO:0000259" key="10">
    <source>
        <dbReference type="Pfam" id="PF14905"/>
    </source>
</evidence>
<dbReference type="Pfam" id="PF14905">
    <property type="entry name" value="OMP_b-brl_3"/>
    <property type="match status" value="1"/>
</dbReference>
<evidence type="ECO:0000313" key="11">
    <source>
        <dbReference type="EMBL" id="MFD1164537.1"/>
    </source>
</evidence>
<keyword evidence="3" id="KW-1134">Transmembrane beta strand</keyword>
<dbReference type="SUPFAM" id="SSF56935">
    <property type="entry name" value="Porins"/>
    <property type="match status" value="1"/>
</dbReference>
<protein>
    <submittedName>
        <fullName evidence="11">TonB-dependent receptor domain-containing protein</fullName>
    </submittedName>
</protein>
<evidence type="ECO:0000256" key="1">
    <source>
        <dbReference type="ARBA" id="ARBA00004571"/>
    </source>
</evidence>
<reference evidence="12" key="1">
    <citation type="journal article" date="2019" name="Int. J. Syst. Evol. Microbiol.">
        <title>The Global Catalogue of Microorganisms (GCM) 10K type strain sequencing project: providing services to taxonomists for standard genome sequencing and annotation.</title>
        <authorList>
            <consortium name="The Broad Institute Genomics Platform"/>
            <consortium name="The Broad Institute Genome Sequencing Center for Infectious Disease"/>
            <person name="Wu L."/>
            <person name="Ma J."/>
        </authorList>
    </citation>
    <scope>NUCLEOTIDE SEQUENCE [LARGE SCALE GENOMIC DNA]</scope>
    <source>
        <strain evidence="12">CCUG 52468</strain>
    </source>
</reference>
<keyword evidence="5 9" id="KW-0732">Signal</keyword>
<evidence type="ECO:0000256" key="5">
    <source>
        <dbReference type="ARBA" id="ARBA00022729"/>
    </source>
</evidence>
<dbReference type="PANTHER" id="PTHR30069">
    <property type="entry name" value="TONB-DEPENDENT OUTER MEMBRANE RECEPTOR"/>
    <property type="match status" value="1"/>
</dbReference>
<dbReference type="InterPro" id="IPR037066">
    <property type="entry name" value="Plug_dom_sf"/>
</dbReference>
<dbReference type="InterPro" id="IPR008969">
    <property type="entry name" value="CarboxyPept-like_regulatory"/>
</dbReference>
<evidence type="ECO:0000256" key="6">
    <source>
        <dbReference type="ARBA" id="ARBA00023136"/>
    </source>
</evidence>
<feature type="chain" id="PRO_5046872836" evidence="9">
    <location>
        <begin position="21"/>
        <end position="805"/>
    </location>
</feature>
<dbReference type="EMBL" id="JBHTKY010000002">
    <property type="protein sequence ID" value="MFD1164537.1"/>
    <property type="molecule type" value="Genomic_DNA"/>
</dbReference>
<evidence type="ECO:0000313" key="12">
    <source>
        <dbReference type="Proteomes" id="UP001597205"/>
    </source>
</evidence>
<dbReference type="Gene3D" id="2.60.40.1120">
    <property type="entry name" value="Carboxypeptidase-like, regulatory domain"/>
    <property type="match status" value="1"/>
</dbReference>
<keyword evidence="7" id="KW-0998">Cell outer membrane</keyword>
<dbReference type="SUPFAM" id="SSF49464">
    <property type="entry name" value="Carboxypeptidase regulatory domain-like"/>
    <property type="match status" value="1"/>
</dbReference>
<dbReference type="Gene3D" id="2.40.170.20">
    <property type="entry name" value="TonB-dependent receptor, beta-barrel domain"/>
    <property type="match status" value="1"/>
</dbReference>
<dbReference type="InterPro" id="IPR041700">
    <property type="entry name" value="OMP_b-brl_3"/>
</dbReference>
<keyword evidence="6" id="KW-0472">Membrane</keyword>
<evidence type="ECO:0000256" key="3">
    <source>
        <dbReference type="ARBA" id="ARBA00022452"/>
    </source>
</evidence>
<comment type="subcellular location">
    <subcellularLocation>
        <location evidence="1">Cell outer membrane</location>
        <topology evidence="1">Multi-pass membrane protein</topology>
    </subcellularLocation>
</comment>
<gene>
    <name evidence="11" type="ORF">ACFQ2C_02860</name>
</gene>
<feature type="signal peptide" evidence="9">
    <location>
        <begin position="1"/>
        <end position="20"/>
    </location>
</feature>
<keyword evidence="4" id="KW-0812">Transmembrane</keyword>
<accession>A0ABW3RHZ8</accession>
<evidence type="ECO:0000256" key="9">
    <source>
        <dbReference type="SAM" id="SignalP"/>
    </source>
</evidence>
<feature type="domain" description="Outer membrane protein beta-barrel" evidence="10">
    <location>
        <begin position="377"/>
        <end position="777"/>
    </location>
</feature>
<dbReference type="PANTHER" id="PTHR30069:SF29">
    <property type="entry name" value="HEMOGLOBIN AND HEMOGLOBIN-HAPTOGLOBIN-BINDING PROTEIN 1-RELATED"/>
    <property type="match status" value="1"/>
</dbReference>
<dbReference type="RefSeq" id="WP_380894666.1">
    <property type="nucleotide sequence ID" value="NZ_JBHTKY010000002.1"/>
</dbReference>
<dbReference type="Pfam" id="PF13620">
    <property type="entry name" value="CarboxypepD_reg"/>
    <property type="match status" value="1"/>
</dbReference>
<organism evidence="11 12">
    <name type="scientific">Sphingobacterium daejeonense</name>
    <dbReference type="NCBI Taxonomy" id="371142"/>
    <lineage>
        <taxon>Bacteria</taxon>
        <taxon>Pseudomonadati</taxon>
        <taxon>Bacteroidota</taxon>
        <taxon>Sphingobacteriia</taxon>
        <taxon>Sphingobacteriales</taxon>
        <taxon>Sphingobacteriaceae</taxon>
        <taxon>Sphingobacterium</taxon>
    </lineage>
</organism>
<dbReference type="Proteomes" id="UP001597205">
    <property type="component" value="Unassembled WGS sequence"/>
</dbReference>
<evidence type="ECO:0000256" key="2">
    <source>
        <dbReference type="ARBA" id="ARBA00022448"/>
    </source>
</evidence>
<evidence type="ECO:0000256" key="4">
    <source>
        <dbReference type="ARBA" id="ARBA00022692"/>
    </source>
</evidence>
<feature type="region of interest" description="Disordered" evidence="8">
    <location>
        <begin position="785"/>
        <end position="805"/>
    </location>
</feature>
<sequence>MLLRLKLCALLLLFSTVLFGQSKIEGIIHNEENSAVSQATIILKNPLSGDEKSVSSKDDGSFSLEIKPGRYDLKITLLGYSDFQKKDLDIPNNGLKLGILQLTAIFQNIEEIQVTGERKLIERKSDRMVINIENSVLAEGMTALEILQRAPAVKVDDDGNISMRGKSDVAVMINGKLSYLSPKDLATLLKGTQSSSIKSIELITNPSAKYDAQGMGGMINIVMKKGKKAGYNLSVNSFAGAGRKERYGAGFNFNSQINKWNFSAGYDRGYRGEREYRNFDRFFEKNPNDSQARKSMQYSQTDEPLETNNAKVGIDFQASEKLSMGLAWSGSFGTYKNFNNGYNNILFLNDEMISNSLTDNSNVSKWNNHTVIANIQHSMGKKEHLLSADFEYMNADYKADQELKSDFQKTAYQPSFFSHRKNKTPSSTKLYVGKLDYLHHLGEDQNLEVGWKSSFVKADNNAINDTLRNGQWVKDKSTSNHFLYEEKIHAAYANYLLEANDWNITAGLRFEATNALGNQLTNEVVNERNYSHLFPSASVSRKINDMHSLQVSYSRRINRPDYENLNPFRYYVDAFVFFEGNPLLQPELANSFELNYSFGRNLHASFYYTDVKDVMTSVLTQLPEQNVTIRSIANIEGFRNRGLNINYTYSPVSFWTTINNGNVFENHYFGSFNNEKIDNREWSYSLQSTHVFKFPKSWSFELNGQYNSPQTDGVFRQKGRGFVSAGVMKSVWNDKLSLKLAANDIFKTMNYQAESHIGGVRMHQKFNLDSRTILFSATLKIGKEMSKKGRKQDTSDEQSRVRGGN</sequence>
<keyword evidence="12" id="KW-1185">Reference proteome</keyword>
<name>A0ABW3RHZ8_9SPHI</name>
<comment type="caution">
    <text evidence="11">The sequence shown here is derived from an EMBL/GenBank/DDBJ whole genome shotgun (WGS) entry which is preliminary data.</text>
</comment>
<dbReference type="InterPro" id="IPR036942">
    <property type="entry name" value="Beta-barrel_TonB_sf"/>
</dbReference>